<keyword evidence="4" id="KW-1185">Reference proteome</keyword>
<reference evidence="4" key="1">
    <citation type="journal article" date="2019" name="Int. J. Syst. Evol. Microbiol.">
        <title>The Global Catalogue of Microorganisms (GCM) 10K type strain sequencing project: providing services to taxonomists for standard genome sequencing and annotation.</title>
        <authorList>
            <consortium name="The Broad Institute Genomics Platform"/>
            <consortium name="The Broad Institute Genome Sequencing Center for Infectious Disease"/>
            <person name="Wu L."/>
            <person name="Ma J."/>
        </authorList>
    </citation>
    <scope>NUCLEOTIDE SEQUENCE [LARGE SCALE GENOMIC DNA]</scope>
    <source>
        <strain evidence="4">JCM 31486</strain>
    </source>
</reference>
<evidence type="ECO:0000256" key="1">
    <source>
        <dbReference type="SAM" id="SignalP"/>
    </source>
</evidence>
<keyword evidence="1" id="KW-0732">Signal</keyword>
<feature type="domain" description="AB hydrolase-1" evidence="2">
    <location>
        <begin position="240"/>
        <end position="297"/>
    </location>
</feature>
<dbReference type="InterPro" id="IPR006311">
    <property type="entry name" value="TAT_signal"/>
</dbReference>
<proteinExistence type="predicted"/>
<dbReference type="Gene3D" id="3.40.50.1820">
    <property type="entry name" value="alpha/beta hydrolase"/>
    <property type="match status" value="1"/>
</dbReference>
<dbReference type="SUPFAM" id="SSF53474">
    <property type="entry name" value="alpha/beta-Hydrolases"/>
    <property type="match status" value="1"/>
</dbReference>
<dbReference type="GO" id="GO:0016787">
    <property type="term" value="F:hydrolase activity"/>
    <property type="evidence" value="ECO:0007669"/>
    <property type="project" value="UniProtKB-KW"/>
</dbReference>
<gene>
    <name evidence="3" type="ORF">ACFQ1S_08910</name>
</gene>
<dbReference type="PROSITE" id="PS51318">
    <property type="entry name" value="TAT"/>
    <property type="match status" value="1"/>
</dbReference>
<dbReference type="PANTHER" id="PTHR43433:SF3">
    <property type="entry name" value="NON-HEME CHLOROPEROXIDASE"/>
    <property type="match status" value="1"/>
</dbReference>
<evidence type="ECO:0000313" key="4">
    <source>
        <dbReference type="Proteomes" id="UP001597045"/>
    </source>
</evidence>
<accession>A0ABW3M578</accession>
<dbReference type="Pfam" id="PF00561">
    <property type="entry name" value="Abhydrolase_1"/>
    <property type="match status" value="1"/>
</dbReference>
<comment type="caution">
    <text evidence="3">The sequence shown here is derived from an EMBL/GenBank/DDBJ whole genome shotgun (WGS) entry which is preliminary data.</text>
</comment>
<protein>
    <submittedName>
        <fullName evidence="3">Alpha/beta fold hydrolase</fullName>
    </submittedName>
</protein>
<name>A0ABW3M578_9PSEU</name>
<dbReference type="InterPro" id="IPR029058">
    <property type="entry name" value="AB_hydrolase_fold"/>
</dbReference>
<evidence type="ECO:0000313" key="3">
    <source>
        <dbReference type="EMBL" id="MFD1045678.1"/>
    </source>
</evidence>
<keyword evidence="3" id="KW-0378">Hydrolase</keyword>
<sequence length="319" mass="34920">MPDHTLPDGFSRRTVLRSLAVTALAAPAVFSPLNTAFAAAPLWHPNPATDGLKAFEGIEADRGNHHPDRKYVVVEGDHYRFNIWKDDRDTTGGGDRQRTESKGMVQNGTALKMKNGETWTISYEMYIPSSLHGTSKFTHIFQTKTPSTNGGPWVTLDLTRSGSKEMINARAYANSGSPSIAQTELAPLRDKWITIEWTFTPGDKGKASCVIRNGSTVSQGLRDSFWLLSMTVGEKGAYDCIKAFSETDTTEDLKKFDVPTLIIHGDDDQIVPIAAAALKSAKIIPNATLKVYPGAPHGLAQTTAYKDTFNNDLLDFIKS</sequence>
<dbReference type="InterPro" id="IPR050471">
    <property type="entry name" value="AB_hydrolase"/>
</dbReference>
<dbReference type="Proteomes" id="UP001597045">
    <property type="component" value="Unassembled WGS sequence"/>
</dbReference>
<evidence type="ECO:0000259" key="2">
    <source>
        <dbReference type="Pfam" id="PF00561"/>
    </source>
</evidence>
<feature type="chain" id="PRO_5046714991" evidence="1">
    <location>
        <begin position="39"/>
        <end position="319"/>
    </location>
</feature>
<feature type="signal peptide" evidence="1">
    <location>
        <begin position="1"/>
        <end position="38"/>
    </location>
</feature>
<dbReference type="EMBL" id="JBHTIS010000378">
    <property type="protein sequence ID" value="MFD1045678.1"/>
    <property type="molecule type" value="Genomic_DNA"/>
</dbReference>
<dbReference type="PANTHER" id="PTHR43433">
    <property type="entry name" value="HYDROLASE, ALPHA/BETA FOLD FAMILY PROTEIN"/>
    <property type="match status" value="1"/>
</dbReference>
<organism evidence="3 4">
    <name type="scientific">Kibdelosporangium lantanae</name>
    <dbReference type="NCBI Taxonomy" id="1497396"/>
    <lineage>
        <taxon>Bacteria</taxon>
        <taxon>Bacillati</taxon>
        <taxon>Actinomycetota</taxon>
        <taxon>Actinomycetes</taxon>
        <taxon>Pseudonocardiales</taxon>
        <taxon>Pseudonocardiaceae</taxon>
        <taxon>Kibdelosporangium</taxon>
    </lineage>
</organism>
<dbReference type="InterPro" id="IPR000073">
    <property type="entry name" value="AB_hydrolase_1"/>
</dbReference>